<dbReference type="GO" id="GO:0051666">
    <property type="term" value="P:actin cortical patch localization"/>
    <property type="evidence" value="ECO:0007669"/>
    <property type="project" value="InterPro"/>
</dbReference>
<dbReference type="CDD" id="cd00174">
    <property type="entry name" value="SH3"/>
    <property type="match status" value="1"/>
</dbReference>
<dbReference type="STRING" id="101091.A0A1C7NJP5"/>
<dbReference type="InterPro" id="IPR046982">
    <property type="entry name" value="BIN3/RVS161-like"/>
</dbReference>
<dbReference type="PANTHER" id="PTHR47174">
    <property type="entry name" value="BRIDGING INTEGRATOR 3"/>
    <property type="match status" value="1"/>
</dbReference>
<dbReference type="SMART" id="SM00326">
    <property type="entry name" value="SH3"/>
    <property type="match status" value="1"/>
</dbReference>
<keyword evidence="3" id="KW-0963">Cytoplasm</keyword>
<keyword evidence="2 4" id="KW-0728">SH3 domain</keyword>
<dbReference type="InParanoid" id="A0A1C7NJP5"/>
<accession>A0A1C7NJP5</accession>
<dbReference type="InterPro" id="IPR036028">
    <property type="entry name" value="SH3-like_dom_sf"/>
</dbReference>
<feature type="domain" description="SH3" evidence="6">
    <location>
        <begin position="126"/>
        <end position="188"/>
    </location>
</feature>
<feature type="compositionally biased region" description="Basic residues" evidence="5">
    <location>
        <begin position="15"/>
        <end position="31"/>
    </location>
</feature>
<evidence type="ECO:0000256" key="5">
    <source>
        <dbReference type="SAM" id="MobiDB-lite"/>
    </source>
</evidence>
<evidence type="ECO:0000313" key="7">
    <source>
        <dbReference type="EMBL" id="OBZ89382.1"/>
    </source>
</evidence>
<keyword evidence="8" id="KW-1185">Reference proteome</keyword>
<dbReference type="PRINTS" id="PR00452">
    <property type="entry name" value="SH3DOMAIN"/>
</dbReference>
<evidence type="ECO:0000256" key="2">
    <source>
        <dbReference type="ARBA" id="ARBA00022443"/>
    </source>
</evidence>
<protein>
    <recommendedName>
        <fullName evidence="6">SH3 domain-containing protein</fullName>
    </recommendedName>
</protein>
<dbReference type="InterPro" id="IPR001452">
    <property type="entry name" value="SH3_domain"/>
</dbReference>
<sequence length="188" mass="21448">MTTVVTETVPLPATKTKKNKKDKNDSKKKKEAKATIEEDRFKPVQNPLFSLDESKRSINLTQTPAELQGFAAQKYIPNSTYAHLDPTQHENAHLAFKQLQKIVSSHQLTSPQPSDKQKERLADGAIVLEYCRAHWSYQAQMKSELSFLASDRLAILNRQPDGWWFAELLDPKRRKRGLIPSNYVTSLS</sequence>
<comment type="subcellular location">
    <subcellularLocation>
        <location evidence="1">Cytoplasm</location>
    </subcellularLocation>
</comment>
<dbReference type="GO" id="GO:0005737">
    <property type="term" value="C:cytoplasm"/>
    <property type="evidence" value="ECO:0007669"/>
    <property type="project" value="UniProtKB-SubCell"/>
</dbReference>
<evidence type="ECO:0000256" key="1">
    <source>
        <dbReference type="ARBA" id="ARBA00004496"/>
    </source>
</evidence>
<feature type="region of interest" description="Disordered" evidence="5">
    <location>
        <begin position="1"/>
        <end position="39"/>
    </location>
</feature>
<organism evidence="7 8">
    <name type="scientific">Choanephora cucurbitarum</name>
    <dbReference type="NCBI Taxonomy" id="101091"/>
    <lineage>
        <taxon>Eukaryota</taxon>
        <taxon>Fungi</taxon>
        <taxon>Fungi incertae sedis</taxon>
        <taxon>Mucoromycota</taxon>
        <taxon>Mucoromycotina</taxon>
        <taxon>Mucoromycetes</taxon>
        <taxon>Mucorales</taxon>
        <taxon>Mucorineae</taxon>
        <taxon>Choanephoraceae</taxon>
        <taxon>Choanephoroideae</taxon>
        <taxon>Choanephora</taxon>
    </lineage>
</organism>
<dbReference type="Proteomes" id="UP000093000">
    <property type="component" value="Unassembled WGS sequence"/>
</dbReference>
<dbReference type="PROSITE" id="PS50002">
    <property type="entry name" value="SH3"/>
    <property type="match status" value="1"/>
</dbReference>
<proteinExistence type="predicted"/>
<evidence type="ECO:0000256" key="4">
    <source>
        <dbReference type="PROSITE-ProRule" id="PRU00192"/>
    </source>
</evidence>
<gene>
    <name evidence="7" type="ORF">A0J61_02559</name>
</gene>
<evidence type="ECO:0000259" key="6">
    <source>
        <dbReference type="PROSITE" id="PS50002"/>
    </source>
</evidence>
<evidence type="ECO:0000256" key="3">
    <source>
        <dbReference type="ARBA" id="ARBA00022490"/>
    </source>
</evidence>
<dbReference type="OrthoDB" id="19092at2759"/>
<dbReference type="SUPFAM" id="SSF50044">
    <property type="entry name" value="SH3-domain"/>
    <property type="match status" value="1"/>
</dbReference>
<dbReference type="PANTHER" id="PTHR47174:SF3">
    <property type="entry name" value="BRIDGING INTEGRATOR 3"/>
    <property type="match status" value="1"/>
</dbReference>
<dbReference type="Pfam" id="PF00018">
    <property type="entry name" value="SH3_1"/>
    <property type="match status" value="1"/>
</dbReference>
<dbReference type="AlphaFoldDB" id="A0A1C7NJP5"/>
<dbReference type="Gene3D" id="2.30.30.40">
    <property type="entry name" value="SH3 Domains"/>
    <property type="match status" value="1"/>
</dbReference>
<comment type="caution">
    <text evidence="7">The sequence shown here is derived from an EMBL/GenBank/DDBJ whole genome shotgun (WGS) entry which is preliminary data.</text>
</comment>
<name>A0A1C7NJP5_9FUNG</name>
<dbReference type="GO" id="GO:0006897">
    <property type="term" value="P:endocytosis"/>
    <property type="evidence" value="ECO:0007669"/>
    <property type="project" value="InterPro"/>
</dbReference>
<dbReference type="GO" id="GO:0015629">
    <property type="term" value="C:actin cytoskeleton"/>
    <property type="evidence" value="ECO:0007669"/>
    <property type="project" value="TreeGrafter"/>
</dbReference>
<reference evidence="7 8" key="1">
    <citation type="submission" date="2016-03" db="EMBL/GenBank/DDBJ databases">
        <title>Choanephora cucurbitarum.</title>
        <authorList>
            <person name="Min B."/>
            <person name="Park H."/>
            <person name="Park J.-H."/>
            <person name="Shin H.-D."/>
            <person name="Choi I.-G."/>
        </authorList>
    </citation>
    <scope>NUCLEOTIDE SEQUENCE [LARGE SCALE GENOMIC DNA]</scope>
    <source>
        <strain evidence="7 8">KUS-F28377</strain>
    </source>
</reference>
<dbReference type="EMBL" id="LUGH01000098">
    <property type="protein sequence ID" value="OBZ89382.1"/>
    <property type="molecule type" value="Genomic_DNA"/>
</dbReference>
<evidence type="ECO:0000313" key="8">
    <source>
        <dbReference type="Proteomes" id="UP000093000"/>
    </source>
</evidence>